<dbReference type="GO" id="GO:0031417">
    <property type="term" value="C:NatC complex"/>
    <property type="evidence" value="ECO:0007669"/>
    <property type="project" value="InterPro"/>
</dbReference>
<dbReference type="EMBL" id="JAIFTL010000194">
    <property type="protein sequence ID" value="KAG9321593.1"/>
    <property type="molecule type" value="Genomic_DNA"/>
</dbReference>
<feature type="domain" description="NAA35-like N-terminal" evidence="1">
    <location>
        <begin position="49"/>
        <end position="110"/>
    </location>
</feature>
<dbReference type="Pfam" id="PF04112">
    <property type="entry name" value="Mak10"/>
    <property type="match status" value="1"/>
</dbReference>
<protein>
    <recommendedName>
        <fullName evidence="1">NAA35-like N-terminal domain-containing protein</fullName>
    </recommendedName>
</protein>
<dbReference type="Proteomes" id="UP000717515">
    <property type="component" value="Unassembled WGS sequence"/>
</dbReference>
<gene>
    <name evidence="2" type="ORF">KVV02_001737</name>
</gene>
<evidence type="ECO:0000313" key="3">
    <source>
        <dbReference type="Proteomes" id="UP000717515"/>
    </source>
</evidence>
<evidence type="ECO:0000259" key="1">
    <source>
        <dbReference type="Pfam" id="PF04112"/>
    </source>
</evidence>
<dbReference type="AlphaFoldDB" id="A0A9P8CV76"/>
<organism evidence="2 3">
    <name type="scientific">Mortierella alpina</name>
    <name type="common">Oleaginous fungus</name>
    <name type="synonym">Mortierella renispora</name>
    <dbReference type="NCBI Taxonomy" id="64518"/>
    <lineage>
        <taxon>Eukaryota</taxon>
        <taxon>Fungi</taxon>
        <taxon>Fungi incertae sedis</taxon>
        <taxon>Mucoromycota</taxon>
        <taxon>Mortierellomycotina</taxon>
        <taxon>Mortierellomycetes</taxon>
        <taxon>Mortierellales</taxon>
        <taxon>Mortierellaceae</taxon>
        <taxon>Mortierella</taxon>
    </lineage>
</organism>
<name>A0A9P8CV76_MORAP</name>
<comment type="caution">
    <text evidence="2">The sequence shown here is derived from an EMBL/GenBank/DDBJ whole genome shotgun (WGS) entry which is preliminary data.</text>
</comment>
<dbReference type="InterPro" id="IPR007244">
    <property type="entry name" value="Naa35_N"/>
</dbReference>
<dbReference type="PANTHER" id="PTHR21373">
    <property type="entry name" value="GLUCOSE REPRESSIBLE PROTEIN MAK10"/>
    <property type="match status" value="1"/>
</dbReference>
<dbReference type="InterPro" id="IPR057983">
    <property type="entry name" value="NAA35-like_N"/>
</dbReference>
<reference evidence="2" key="1">
    <citation type="submission" date="2021-07" db="EMBL/GenBank/DDBJ databases">
        <title>Draft genome of Mortierella alpina, strain LL118, isolated from an aspen leaf litter sample.</title>
        <authorList>
            <person name="Yang S."/>
            <person name="Vinatzer B.A."/>
        </authorList>
    </citation>
    <scope>NUCLEOTIDE SEQUENCE</scope>
    <source>
        <strain evidence="2">LL118</strain>
    </source>
</reference>
<accession>A0A9P8CV76</accession>
<proteinExistence type="predicted"/>
<evidence type="ECO:0000313" key="2">
    <source>
        <dbReference type="EMBL" id="KAG9321593.1"/>
    </source>
</evidence>
<sequence length="126" mass="13836">MERDSTVPASSATPRIAQLTLDTGAITSVYPYEDVTTLLAAATKDMNVGQLVQVETFSLFDAMCAIVIMDPKMDTGMVLDDYLTRPQYDINRLLNPKEFIWIFDNILVGQVTTLLSGQGASPMLVD</sequence>
<dbReference type="PANTHER" id="PTHR21373:SF0">
    <property type="entry name" value="N-ALPHA-ACETYLTRANSFERASE 35, NATC AUXILIARY SUBUNIT"/>
    <property type="match status" value="1"/>
</dbReference>